<comment type="subcellular location">
    <subcellularLocation>
        <location evidence="1 7">Cell membrane</location>
        <topology evidence="1 7">Multi-pass membrane protein</topology>
    </subcellularLocation>
</comment>
<keyword evidence="3" id="KW-1003">Cell membrane</keyword>
<keyword evidence="6 7" id="KW-0472">Membrane</keyword>
<feature type="transmembrane region" description="Helical" evidence="7">
    <location>
        <begin position="243"/>
        <end position="264"/>
    </location>
</feature>
<comment type="similarity">
    <text evidence="7">Belongs to the binding-protein-dependent transport system permease family.</text>
</comment>
<evidence type="ECO:0000313" key="12">
    <source>
        <dbReference type="Proteomes" id="UP000320393"/>
    </source>
</evidence>
<dbReference type="CDD" id="cd06261">
    <property type="entry name" value="TM_PBP2"/>
    <property type="match status" value="1"/>
</dbReference>
<name>A0A537J7J4_9BACT</name>
<dbReference type="Proteomes" id="UP000320393">
    <property type="component" value="Unassembled WGS sequence"/>
</dbReference>
<dbReference type="Pfam" id="PF00528">
    <property type="entry name" value="BPD_transp_1"/>
    <property type="match status" value="1"/>
</dbReference>
<proteinExistence type="inferred from homology"/>
<dbReference type="PROSITE" id="PS50928">
    <property type="entry name" value="ABC_TM1"/>
    <property type="match status" value="1"/>
</dbReference>
<evidence type="ECO:0000259" key="8">
    <source>
        <dbReference type="PROSITE" id="PS50928"/>
    </source>
</evidence>
<evidence type="ECO:0000256" key="4">
    <source>
        <dbReference type="ARBA" id="ARBA00022692"/>
    </source>
</evidence>
<accession>A0A537J7J4</accession>
<dbReference type="InterPro" id="IPR035906">
    <property type="entry name" value="MetI-like_sf"/>
</dbReference>
<feature type="domain" description="ABC transmembrane type-1" evidence="8">
    <location>
        <begin position="47"/>
        <end position="264"/>
    </location>
</feature>
<feature type="transmembrane region" description="Helical" evidence="7">
    <location>
        <begin position="51"/>
        <end position="72"/>
    </location>
</feature>
<evidence type="ECO:0000256" key="6">
    <source>
        <dbReference type="ARBA" id="ARBA00023136"/>
    </source>
</evidence>
<dbReference type="GO" id="GO:0005886">
    <property type="term" value="C:plasma membrane"/>
    <property type="evidence" value="ECO:0007669"/>
    <property type="project" value="UniProtKB-SubCell"/>
</dbReference>
<dbReference type="PANTHER" id="PTHR43005:SF2">
    <property type="entry name" value="INTEGRAL MEMBRANE SUGAR TRANSPORT PROTEIN"/>
    <property type="match status" value="1"/>
</dbReference>
<keyword evidence="5 7" id="KW-1133">Transmembrane helix</keyword>
<evidence type="ECO:0000256" key="7">
    <source>
        <dbReference type="RuleBase" id="RU363032"/>
    </source>
</evidence>
<protein>
    <submittedName>
        <fullName evidence="9">Sugar ABC transporter permease</fullName>
    </submittedName>
</protein>
<dbReference type="Proteomes" id="UP000320048">
    <property type="component" value="Unassembled WGS sequence"/>
</dbReference>
<comment type="caution">
    <text evidence="9">The sequence shown here is derived from an EMBL/GenBank/DDBJ whole genome shotgun (WGS) entry which is preliminary data.</text>
</comment>
<evidence type="ECO:0000256" key="3">
    <source>
        <dbReference type="ARBA" id="ARBA00022475"/>
    </source>
</evidence>
<feature type="transmembrane region" description="Helical" evidence="7">
    <location>
        <begin position="84"/>
        <end position="109"/>
    </location>
</feature>
<dbReference type="EMBL" id="VBAM01000255">
    <property type="protein sequence ID" value="TMJ11003.1"/>
    <property type="molecule type" value="Genomic_DNA"/>
</dbReference>
<sequence>MLFLLAVVVYPMGYAIGLSLQYYRVGGFAGLHNFAFAFQDRLLGASVRATLLYVLIAVGVEVLLGLGLAVAVHRTIRSAAGRTLAYLLFIVPMVTPPVAAGVIFRLMYIPEYGILNVLLHALGYQGRPILWMSSPSMAMFSVISVDVWQWMPFVFLVLFAGLQAVPLDVVEAAAVDGAGGWARFREIDLPYLRPLLLLVVTFRVTDALRVFDHVQVLTMGGPGAATEFLSLYLYKIAFKFSNLNYASALALYVVIVVSIVFAVVNRYLSEEMA</sequence>
<dbReference type="AlphaFoldDB" id="A0A537J7J4"/>
<dbReference type="GO" id="GO:0055085">
    <property type="term" value="P:transmembrane transport"/>
    <property type="evidence" value="ECO:0007669"/>
    <property type="project" value="InterPro"/>
</dbReference>
<reference evidence="11 12" key="1">
    <citation type="journal article" date="2019" name="Nat. Microbiol.">
        <title>Mediterranean grassland soil C-N compound turnover is dependent on rainfall and depth, and is mediated by genomically divergent microorganisms.</title>
        <authorList>
            <person name="Diamond S."/>
            <person name="Andeer P.F."/>
            <person name="Li Z."/>
            <person name="Crits-Christoph A."/>
            <person name="Burstein D."/>
            <person name="Anantharaman K."/>
            <person name="Lane K.R."/>
            <person name="Thomas B.C."/>
            <person name="Pan C."/>
            <person name="Northen T.R."/>
            <person name="Banfield J.F."/>
        </authorList>
    </citation>
    <scope>NUCLEOTIDE SEQUENCE [LARGE SCALE GENOMIC DNA]</scope>
    <source>
        <strain evidence="10">NP_5</strain>
        <strain evidence="9">NP_7</strain>
    </source>
</reference>
<evidence type="ECO:0000313" key="10">
    <source>
        <dbReference type="EMBL" id="TMJ11003.1"/>
    </source>
</evidence>
<evidence type="ECO:0000313" key="9">
    <source>
        <dbReference type="EMBL" id="TMI79463.1"/>
    </source>
</evidence>
<evidence type="ECO:0000256" key="2">
    <source>
        <dbReference type="ARBA" id="ARBA00022448"/>
    </source>
</evidence>
<evidence type="ECO:0000256" key="5">
    <source>
        <dbReference type="ARBA" id="ARBA00022989"/>
    </source>
</evidence>
<gene>
    <name evidence="10" type="ORF">E6H02_07325</name>
    <name evidence="9" type="ORF">E6H04_10545</name>
</gene>
<evidence type="ECO:0000256" key="1">
    <source>
        <dbReference type="ARBA" id="ARBA00004651"/>
    </source>
</evidence>
<evidence type="ECO:0000313" key="11">
    <source>
        <dbReference type="Proteomes" id="UP000320048"/>
    </source>
</evidence>
<organism evidence="9 11">
    <name type="scientific">Candidatus Segetimicrobium genomatis</name>
    <dbReference type="NCBI Taxonomy" id="2569760"/>
    <lineage>
        <taxon>Bacteria</taxon>
        <taxon>Bacillati</taxon>
        <taxon>Candidatus Sysuimicrobiota</taxon>
        <taxon>Candidatus Sysuimicrobiia</taxon>
        <taxon>Candidatus Sysuimicrobiales</taxon>
        <taxon>Candidatus Segetimicrobiaceae</taxon>
        <taxon>Candidatus Segetimicrobium</taxon>
    </lineage>
</organism>
<dbReference type="InterPro" id="IPR000515">
    <property type="entry name" value="MetI-like"/>
</dbReference>
<keyword evidence="4 7" id="KW-0812">Transmembrane</keyword>
<dbReference type="PANTHER" id="PTHR43005">
    <property type="entry name" value="BLR7065 PROTEIN"/>
    <property type="match status" value="1"/>
</dbReference>
<feature type="transmembrane region" description="Helical" evidence="7">
    <location>
        <begin position="129"/>
        <end position="148"/>
    </location>
</feature>
<keyword evidence="2 7" id="KW-0813">Transport</keyword>
<dbReference type="SUPFAM" id="SSF161098">
    <property type="entry name" value="MetI-like"/>
    <property type="match status" value="1"/>
</dbReference>
<dbReference type="Gene3D" id="1.10.3720.10">
    <property type="entry name" value="MetI-like"/>
    <property type="match status" value="1"/>
</dbReference>
<dbReference type="EMBL" id="VBAO01000283">
    <property type="protein sequence ID" value="TMI79463.1"/>
    <property type="molecule type" value="Genomic_DNA"/>
</dbReference>